<dbReference type="Proteomes" id="UP000075398">
    <property type="component" value="Unassembled WGS sequence"/>
</dbReference>
<comment type="caution">
    <text evidence="2">The sequence shown here is derived from an EMBL/GenBank/DDBJ whole genome shotgun (WGS) entry which is preliminary data.</text>
</comment>
<feature type="domain" description="RiboL-PSP-HEPN" evidence="1">
    <location>
        <begin position="16"/>
        <end position="183"/>
    </location>
</feature>
<dbReference type="InterPro" id="IPR041519">
    <property type="entry name" value="HEPN_RiboL-PSP"/>
</dbReference>
<evidence type="ECO:0000259" key="1">
    <source>
        <dbReference type="Pfam" id="PF18735"/>
    </source>
</evidence>
<proteinExistence type="predicted"/>
<dbReference type="AlphaFoldDB" id="A0A150IL83"/>
<organism evidence="2 3">
    <name type="scientific">Candidatus Methanofastidiosum methylothiophilum</name>
    <dbReference type="NCBI Taxonomy" id="1705564"/>
    <lineage>
        <taxon>Archaea</taxon>
        <taxon>Methanobacteriati</taxon>
        <taxon>Methanobacteriota</taxon>
        <taxon>Stenosarchaea group</taxon>
        <taxon>Candidatus Methanofastidiosia</taxon>
        <taxon>Candidatus Methanofastidiosales</taxon>
        <taxon>Candidatus Methanofastidiosaceae</taxon>
        <taxon>Candidatus Methanofastidiosum</taxon>
    </lineage>
</organism>
<sequence>MKFLTEYLNGKAENVDRILFEDLFRLVIVLAVAAMDNYFTQKFVDMLIPILKSKKPSKELVNFLEGSGVTTEMALTLISLKRPMLKIKKLVEIKLERYTTQNQKSIDCLFLMYGIKDFCTNIGKKSRKASLLKSISLLVERRNVIVHNGDINKYHKANSVNPDEIFPRLEMIPVFITNAESILNSYINNMRKKN</sequence>
<dbReference type="Pfam" id="PF18735">
    <property type="entry name" value="HEPN_RiboL-PSP"/>
    <property type="match status" value="1"/>
</dbReference>
<dbReference type="EMBL" id="LNGC01000225">
    <property type="protein sequence ID" value="KYC45786.1"/>
    <property type="molecule type" value="Genomic_DNA"/>
</dbReference>
<accession>A0A150IL83</accession>
<name>A0A150IL83_9EURY</name>
<protein>
    <recommendedName>
        <fullName evidence="1">RiboL-PSP-HEPN domain-containing protein</fullName>
    </recommendedName>
</protein>
<gene>
    <name evidence="2" type="ORF">AMQ22_02188</name>
</gene>
<evidence type="ECO:0000313" key="3">
    <source>
        <dbReference type="Proteomes" id="UP000075398"/>
    </source>
</evidence>
<reference evidence="2 3" key="1">
    <citation type="journal article" date="2016" name="ISME J.">
        <title>Chasing the elusive Euryarchaeota class WSA2: genomes reveal a uniquely fastidious methyl-reducing methanogen.</title>
        <authorList>
            <person name="Nobu M.K."/>
            <person name="Narihiro T."/>
            <person name="Kuroda K."/>
            <person name="Mei R."/>
            <person name="Liu W.T."/>
        </authorList>
    </citation>
    <scope>NUCLEOTIDE SEQUENCE [LARGE SCALE GENOMIC DNA]</scope>
    <source>
        <strain evidence="2">U1lsi0528_Bin055</strain>
    </source>
</reference>
<evidence type="ECO:0000313" key="2">
    <source>
        <dbReference type="EMBL" id="KYC45786.1"/>
    </source>
</evidence>